<keyword evidence="2" id="KW-0472">Membrane</keyword>
<gene>
    <name evidence="3" type="ORF">AB0C36_13475</name>
</gene>
<protein>
    <submittedName>
        <fullName evidence="3">Uncharacterized protein</fullName>
    </submittedName>
</protein>
<accession>A0ABV3DFP4</accession>
<name>A0ABV3DFP4_9ACTN</name>
<dbReference type="Proteomes" id="UP001551482">
    <property type="component" value="Unassembled WGS sequence"/>
</dbReference>
<evidence type="ECO:0000256" key="1">
    <source>
        <dbReference type="SAM" id="MobiDB-lite"/>
    </source>
</evidence>
<keyword evidence="2" id="KW-0812">Transmembrane</keyword>
<feature type="region of interest" description="Disordered" evidence="1">
    <location>
        <begin position="1"/>
        <end position="37"/>
    </location>
</feature>
<feature type="compositionally biased region" description="Low complexity" evidence="1">
    <location>
        <begin position="1"/>
        <end position="34"/>
    </location>
</feature>
<comment type="caution">
    <text evidence="3">The sequence shown here is derived from an EMBL/GenBank/DDBJ whole genome shotgun (WGS) entry which is preliminary data.</text>
</comment>
<dbReference type="RefSeq" id="WP_358353218.1">
    <property type="nucleotide sequence ID" value="NZ_JBEZFP010000027.1"/>
</dbReference>
<keyword evidence="2" id="KW-1133">Transmembrane helix</keyword>
<organism evidence="3 4">
    <name type="scientific">Streptodolium elevatio</name>
    <dbReference type="NCBI Taxonomy" id="3157996"/>
    <lineage>
        <taxon>Bacteria</taxon>
        <taxon>Bacillati</taxon>
        <taxon>Actinomycetota</taxon>
        <taxon>Actinomycetes</taxon>
        <taxon>Kitasatosporales</taxon>
        <taxon>Streptomycetaceae</taxon>
        <taxon>Streptodolium</taxon>
    </lineage>
</organism>
<proteinExistence type="predicted"/>
<dbReference type="PROSITE" id="PS51318">
    <property type="entry name" value="TAT"/>
    <property type="match status" value="1"/>
</dbReference>
<dbReference type="InterPro" id="IPR006311">
    <property type="entry name" value="TAT_signal"/>
</dbReference>
<keyword evidence="4" id="KW-1185">Reference proteome</keyword>
<dbReference type="EMBL" id="JBEZFP010000027">
    <property type="protein sequence ID" value="MEU8134511.1"/>
    <property type="molecule type" value="Genomic_DNA"/>
</dbReference>
<feature type="transmembrane region" description="Helical" evidence="2">
    <location>
        <begin position="42"/>
        <end position="66"/>
    </location>
</feature>
<reference evidence="3 4" key="1">
    <citation type="submission" date="2024-06" db="EMBL/GenBank/DDBJ databases">
        <title>The Natural Products Discovery Center: Release of the First 8490 Sequenced Strains for Exploring Actinobacteria Biosynthetic Diversity.</title>
        <authorList>
            <person name="Kalkreuter E."/>
            <person name="Kautsar S.A."/>
            <person name="Yang D."/>
            <person name="Bader C.D."/>
            <person name="Teijaro C.N."/>
            <person name="Fluegel L."/>
            <person name="Davis C.M."/>
            <person name="Simpson J.R."/>
            <person name="Lauterbach L."/>
            <person name="Steele A.D."/>
            <person name="Gui C."/>
            <person name="Meng S."/>
            <person name="Li G."/>
            <person name="Viehrig K."/>
            <person name="Ye F."/>
            <person name="Su P."/>
            <person name="Kiefer A.F."/>
            <person name="Nichols A."/>
            <person name="Cepeda A.J."/>
            <person name="Yan W."/>
            <person name="Fan B."/>
            <person name="Jiang Y."/>
            <person name="Adhikari A."/>
            <person name="Zheng C.-J."/>
            <person name="Schuster L."/>
            <person name="Cowan T.M."/>
            <person name="Smanski M.J."/>
            <person name="Chevrette M.G."/>
            <person name="De Carvalho L.P.S."/>
            <person name="Shen B."/>
        </authorList>
    </citation>
    <scope>NUCLEOTIDE SEQUENCE [LARGE SCALE GENOMIC DNA]</scope>
    <source>
        <strain evidence="3 4">NPDC048946</strain>
    </source>
</reference>
<evidence type="ECO:0000313" key="4">
    <source>
        <dbReference type="Proteomes" id="UP001551482"/>
    </source>
</evidence>
<evidence type="ECO:0000256" key="2">
    <source>
        <dbReference type="SAM" id="Phobius"/>
    </source>
</evidence>
<evidence type="ECO:0000313" key="3">
    <source>
        <dbReference type="EMBL" id="MEU8134511.1"/>
    </source>
</evidence>
<sequence>MGEETAGIAAEAAQAPPDAPAAQVPPDVPAAQAPPRRPRRRLLAAAAALGLLAGAGTAAGVAAATWPDDKPEVPYVYEGDVVVDSAPVRSDRLEVRVTAFHCGMAFTTGTHAEYYARGQICRVGVRLDNQQLVTANIDSRIQKIVLDDGSELIPDDIVMQIKRQQQVQQMGARNIVVLSYWFDIPADRRPVAIRVRATDESLPAEVALPAHTWERQ</sequence>